<dbReference type="AlphaFoldDB" id="A0A2G4EY19"/>
<organism evidence="1 2">
    <name type="scientific">Tychonema bourrellyi FEM_GT703</name>
    <dbReference type="NCBI Taxonomy" id="2040638"/>
    <lineage>
        <taxon>Bacteria</taxon>
        <taxon>Bacillati</taxon>
        <taxon>Cyanobacteriota</taxon>
        <taxon>Cyanophyceae</taxon>
        <taxon>Oscillatoriophycideae</taxon>
        <taxon>Oscillatoriales</taxon>
        <taxon>Microcoleaceae</taxon>
        <taxon>Tychonema</taxon>
    </lineage>
</organism>
<gene>
    <name evidence="1" type="ORF">CP500_016175</name>
</gene>
<dbReference type="EMBL" id="NXIB02000102">
    <property type="protein sequence ID" value="PHX54419.1"/>
    <property type="molecule type" value="Genomic_DNA"/>
</dbReference>
<evidence type="ECO:0000313" key="2">
    <source>
        <dbReference type="Proteomes" id="UP000226442"/>
    </source>
</evidence>
<name>A0A2G4EY19_9CYAN</name>
<keyword evidence="2" id="KW-1185">Reference proteome</keyword>
<accession>A0A2G4EY19</accession>
<dbReference type="Proteomes" id="UP000226442">
    <property type="component" value="Unassembled WGS sequence"/>
</dbReference>
<dbReference type="RefSeq" id="WP_096830680.1">
    <property type="nucleotide sequence ID" value="NZ_NXIB02000102.1"/>
</dbReference>
<sequence>MAYSSENPIVQLKKCLTMAQDVSSHAEASRAFEQLCGIIDAENPMAAQLLEMLWQEAIMARRSALFWQQMSDVEKDMANKMMENMTQMRQNYLRLMQEM</sequence>
<evidence type="ECO:0000313" key="1">
    <source>
        <dbReference type="EMBL" id="PHX54419.1"/>
    </source>
</evidence>
<protein>
    <submittedName>
        <fullName evidence="1">Uncharacterized protein</fullName>
    </submittedName>
</protein>
<comment type="caution">
    <text evidence="1">The sequence shown here is derived from an EMBL/GenBank/DDBJ whole genome shotgun (WGS) entry which is preliminary data.</text>
</comment>
<proteinExistence type="predicted"/>
<dbReference type="OrthoDB" id="425577at2"/>
<reference evidence="1" key="1">
    <citation type="submission" date="2017-10" db="EMBL/GenBank/DDBJ databases">
        <title>Draft genome sequence of the planktic cyanobacteria Tychonema bourrellyi isolated from alpine lentic freshwater.</title>
        <authorList>
            <person name="Tett A."/>
            <person name="Armanini F."/>
            <person name="Asnicar F."/>
            <person name="Boscaini A."/>
            <person name="Pasolli E."/>
            <person name="Zolfo M."/>
            <person name="Donati C."/>
            <person name="Salmaso N."/>
            <person name="Segata N."/>
        </authorList>
    </citation>
    <scope>NUCLEOTIDE SEQUENCE</scope>
    <source>
        <strain evidence="1">FEM_GT703</strain>
    </source>
</reference>